<protein>
    <submittedName>
        <fullName evidence="7">CidA/LrgA family protein</fullName>
    </submittedName>
</protein>
<dbReference type="PANTHER" id="PTHR33931:SF4">
    <property type="entry name" value="ANTIHOLIN-LIKE PROTEIN LRGA"/>
    <property type="match status" value="1"/>
</dbReference>
<evidence type="ECO:0000256" key="3">
    <source>
        <dbReference type="ARBA" id="ARBA00022692"/>
    </source>
</evidence>
<organism evidence="7 8">
    <name type="scientific">Limosilactobacillus mucosae</name>
    <name type="common">Lactobacillus mucosae</name>
    <dbReference type="NCBI Taxonomy" id="97478"/>
    <lineage>
        <taxon>Bacteria</taxon>
        <taxon>Bacillati</taxon>
        <taxon>Bacillota</taxon>
        <taxon>Bacilli</taxon>
        <taxon>Lactobacillales</taxon>
        <taxon>Lactobacillaceae</taxon>
        <taxon>Limosilactobacillus</taxon>
    </lineage>
</organism>
<dbReference type="GO" id="GO:0005886">
    <property type="term" value="C:plasma membrane"/>
    <property type="evidence" value="ECO:0007669"/>
    <property type="project" value="UniProtKB-SubCell"/>
</dbReference>
<reference evidence="7" key="1">
    <citation type="submission" date="2023-01" db="EMBL/GenBank/DDBJ databases">
        <title>Genome analysis of 13 Lactobacillus isolated from gut of wild boar.</title>
        <authorList>
            <person name="Papp P."/>
            <person name="Libisch B."/>
            <person name="Nagy T."/>
            <person name="Olasz F."/>
        </authorList>
    </citation>
    <scope>NUCLEOTIDE SEQUENCE</scope>
    <source>
        <strain evidence="7">F108</strain>
    </source>
</reference>
<accession>A0AAJ1HP17</accession>
<keyword evidence="2" id="KW-1003">Cell membrane</keyword>
<keyword evidence="4 6" id="KW-1133">Transmembrane helix</keyword>
<sequence length="158" mass="17261">MDKKEKQAPAKEEKKAAPILVQMGIFAAILFVSQLISDLFPASFVVPTPLIGMVLLYILLAAHIVKLEQVEKFGDFMISLIAFLFVPSGVQLCGSLGLMKREGLQDICVIIISTIILLVVIAYVGNFFVKLHERLTHKQSNTASSSNASHAGTQHMAH</sequence>
<keyword evidence="5 6" id="KW-0472">Membrane</keyword>
<dbReference type="EMBL" id="JAQOND010000028">
    <property type="protein sequence ID" value="MDC2828034.1"/>
    <property type="molecule type" value="Genomic_DNA"/>
</dbReference>
<dbReference type="PANTHER" id="PTHR33931">
    <property type="entry name" value="HOLIN-LIKE PROTEIN CIDA-RELATED"/>
    <property type="match status" value="1"/>
</dbReference>
<dbReference type="RefSeq" id="WP_272208009.1">
    <property type="nucleotide sequence ID" value="NZ_JAQOMY010000003.1"/>
</dbReference>
<proteinExistence type="predicted"/>
<feature type="transmembrane region" description="Helical" evidence="6">
    <location>
        <begin position="104"/>
        <end position="129"/>
    </location>
</feature>
<comment type="subcellular location">
    <subcellularLocation>
        <location evidence="1">Cell membrane</location>
        <topology evidence="1">Multi-pass membrane protein</topology>
    </subcellularLocation>
</comment>
<evidence type="ECO:0000256" key="4">
    <source>
        <dbReference type="ARBA" id="ARBA00022989"/>
    </source>
</evidence>
<evidence type="ECO:0000256" key="5">
    <source>
        <dbReference type="ARBA" id="ARBA00023136"/>
    </source>
</evidence>
<evidence type="ECO:0000313" key="7">
    <source>
        <dbReference type="EMBL" id="MDC2828034.1"/>
    </source>
</evidence>
<dbReference type="Proteomes" id="UP001218021">
    <property type="component" value="Unassembled WGS sequence"/>
</dbReference>
<feature type="transmembrane region" description="Helical" evidence="6">
    <location>
        <begin position="76"/>
        <end position="98"/>
    </location>
</feature>
<comment type="caution">
    <text evidence="7">The sequence shown here is derived from an EMBL/GenBank/DDBJ whole genome shotgun (WGS) entry which is preliminary data.</text>
</comment>
<evidence type="ECO:0000256" key="2">
    <source>
        <dbReference type="ARBA" id="ARBA00022475"/>
    </source>
</evidence>
<feature type="transmembrane region" description="Helical" evidence="6">
    <location>
        <begin position="16"/>
        <end position="36"/>
    </location>
</feature>
<evidence type="ECO:0000256" key="6">
    <source>
        <dbReference type="SAM" id="Phobius"/>
    </source>
</evidence>
<gene>
    <name evidence="7" type="ORF">PO158_07025</name>
</gene>
<evidence type="ECO:0000256" key="1">
    <source>
        <dbReference type="ARBA" id="ARBA00004651"/>
    </source>
</evidence>
<keyword evidence="3 6" id="KW-0812">Transmembrane</keyword>
<feature type="transmembrane region" description="Helical" evidence="6">
    <location>
        <begin position="42"/>
        <end position="64"/>
    </location>
</feature>
<dbReference type="Pfam" id="PF03788">
    <property type="entry name" value="LrgA"/>
    <property type="match status" value="1"/>
</dbReference>
<name>A0AAJ1HP17_LIMMU</name>
<dbReference type="InterPro" id="IPR005538">
    <property type="entry name" value="LrgA/CidA"/>
</dbReference>
<evidence type="ECO:0000313" key="8">
    <source>
        <dbReference type="Proteomes" id="UP001218021"/>
    </source>
</evidence>
<dbReference type="AlphaFoldDB" id="A0AAJ1HP17"/>